<evidence type="ECO:0000313" key="4">
    <source>
        <dbReference type="Proteomes" id="UP000199665"/>
    </source>
</evidence>
<proteinExistence type="predicted"/>
<reference evidence="3 4" key="1">
    <citation type="submission" date="2016-10" db="EMBL/GenBank/DDBJ databases">
        <authorList>
            <person name="Varghese N."/>
            <person name="Submissions S."/>
        </authorList>
    </citation>
    <scope>NUCLEOTIDE SEQUENCE [LARGE SCALE GENOMIC DNA]</scope>
    <source>
        <strain evidence="3 4">DSM 18327</strain>
    </source>
</reference>
<dbReference type="Proteomes" id="UP000199665">
    <property type="component" value="Unassembled WGS sequence"/>
</dbReference>
<evidence type="ECO:0000256" key="1">
    <source>
        <dbReference type="SAM" id="MobiDB-lite"/>
    </source>
</evidence>
<feature type="signal peptide" evidence="2">
    <location>
        <begin position="1"/>
        <end position="25"/>
    </location>
</feature>
<evidence type="ECO:0000313" key="3">
    <source>
        <dbReference type="EMBL" id="SEC05576.1"/>
    </source>
</evidence>
<comment type="caution">
    <text evidence="3">The sequence shown here is derived from an EMBL/GenBank/DDBJ whole genome shotgun (WGS) entry which is preliminary data.</text>
</comment>
<keyword evidence="4" id="KW-1185">Reference proteome</keyword>
<evidence type="ECO:0008006" key="5">
    <source>
        <dbReference type="Google" id="ProtNLM"/>
    </source>
</evidence>
<feature type="chain" id="PRO_5046445769" description="Lipoprotein" evidence="2">
    <location>
        <begin position="26"/>
        <end position="73"/>
    </location>
</feature>
<protein>
    <recommendedName>
        <fullName evidence="5">Lipoprotein</fullName>
    </recommendedName>
</protein>
<dbReference type="RefSeq" id="WP_090463733.1">
    <property type="nucleotide sequence ID" value="NZ_FNRV01000001.1"/>
</dbReference>
<evidence type="ECO:0000256" key="2">
    <source>
        <dbReference type="SAM" id="SignalP"/>
    </source>
</evidence>
<dbReference type="PROSITE" id="PS51257">
    <property type="entry name" value="PROKAR_LIPOPROTEIN"/>
    <property type="match status" value="1"/>
</dbReference>
<organism evidence="3 4">
    <name type="scientific">Pseudomonas mohnii</name>
    <dbReference type="NCBI Taxonomy" id="395600"/>
    <lineage>
        <taxon>Bacteria</taxon>
        <taxon>Pseudomonadati</taxon>
        <taxon>Pseudomonadota</taxon>
        <taxon>Gammaproteobacteria</taxon>
        <taxon>Pseudomonadales</taxon>
        <taxon>Pseudomonadaceae</taxon>
        <taxon>Pseudomonas</taxon>
    </lineage>
</organism>
<feature type="region of interest" description="Disordered" evidence="1">
    <location>
        <begin position="32"/>
        <end position="53"/>
    </location>
</feature>
<dbReference type="EMBL" id="FNRV01000001">
    <property type="protein sequence ID" value="SEC05576.1"/>
    <property type="molecule type" value="Genomic_DNA"/>
</dbReference>
<accession>A0ABY0XSE1</accession>
<gene>
    <name evidence="3" type="ORF">SAMN05216205_1353</name>
</gene>
<keyword evidence="2" id="KW-0732">Signal</keyword>
<name>A0ABY0XSE1_9PSED</name>
<sequence length="73" mass="7491">MISNLFKVSLIAGALLLSACSGVTSHETYSAESVPSAGFGPGPTNSNPNKMSFHGNALSNSFGEYSSGLLHDD</sequence>